<dbReference type="EMBL" id="CP053452">
    <property type="protein sequence ID" value="QJW94814.1"/>
    <property type="molecule type" value="Genomic_DNA"/>
</dbReference>
<dbReference type="Proteomes" id="UP000503447">
    <property type="component" value="Chromosome"/>
</dbReference>
<name>A0A6M5YMJ3_9BACT</name>
<feature type="transmembrane region" description="Helical" evidence="1">
    <location>
        <begin position="239"/>
        <end position="260"/>
    </location>
</feature>
<reference evidence="4" key="1">
    <citation type="submission" date="2020-05" db="EMBL/GenBank/DDBJ databases">
        <title>Frigoriglobus tundricola gen. nov., sp. nov., a psychrotolerant cellulolytic planctomycete of the family Gemmataceae with two divergent copies of 16S rRNA gene.</title>
        <authorList>
            <person name="Kulichevskaya I.S."/>
            <person name="Ivanova A.A."/>
            <person name="Naumoff D.G."/>
            <person name="Beletsky A.V."/>
            <person name="Rijpstra W.I.C."/>
            <person name="Sinninghe Damste J.S."/>
            <person name="Mardanov A.V."/>
            <person name="Ravin N.V."/>
            <person name="Dedysh S.N."/>
        </authorList>
    </citation>
    <scope>NUCLEOTIDE SEQUENCE [LARGE SCALE GENOMIC DNA]</scope>
    <source>
        <strain evidence="4">PL17</strain>
    </source>
</reference>
<evidence type="ECO:0000313" key="3">
    <source>
        <dbReference type="EMBL" id="QJW94814.1"/>
    </source>
</evidence>
<dbReference type="AlphaFoldDB" id="A0A6M5YMJ3"/>
<dbReference type="Pfam" id="PF07786">
    <property type="entry name" value="HGSNAT_cat"/>
    <property type="match status" value="1"/>
</dbReference>
<dbReference type="PANTHER" id="PTHR31061">
    <property type="entry name" value="LD22376P"/>
    <property type="match status" value="1"/>
</dbReference>
<feature type="transmembrane region" description="Helical" evidence="1">
    <location>
        <begin position="162"/>
        <end position="183"/>
    </location>
</feature>
<organism evidence="3 4">
    <name type="scientific">Frigoriglobus tundricola</name>
    <dbReference type="NCBI Taxonomy" id="2774151"/>
    <lineage>
        <taxon>Bacteria</taxon>
        <taxon>Pseudomonadati</taxon>
        <taxon>Planctomycetota</taxon>
        <taxon>Planctomycetia</taxon>
        <taxon>Gemmatales</taxon>
        <taxon>Gemmataceae</taxon>
        <taxon>Frigoriglobus</taxon>
    </lineage>
</organism>
<proteinExistence type="predicted"/>
<keyword evidence="1" id="KW-0812">Transmembrane</keyword>
<keyword evidence="4" id="KW-1185">Reference proteome</keyword>
<accession>A0A6M5YMJ3</accession>
<feature type="transmembrane region" description="Helical" evidence="1">
    <location>
        <begin position="208"/>
        <end position="227"/>
    </location>
</feature>
<feature type="transmembrane region" description="Helical" evidence="1">
    <location>
        <begin position="135"/>
        <end position="155"/>
    </location>
</feature>
<dbReference type="KEGG" id="ftj:FTUN_2338"/>
<dbReference type="RefSeq" id="WP_171470729.1">
    <property type="nucleotide sequence ID" value="NZ_CP053452.2"/>
</dbReference>
<feature type="domain" description="Heparan-alpha-glucosaminide N-acetyltransferase catalytic" evidence="2">
    <location>
        <begin position="13"/>
        <end position="111"/>
    </location>
</feature>
<evidence type="ECO:0000313" key="4">
    <source>
        <dbReference type="Proteomes" id="UP000503447"/>
    </source>
</evidence>
<feature type="transmembrane region" description="Helical" evidence="1">
    <location>
        <begin position="332"/>
        <end position="354"/>
    </location>
</feature>
<evidence type="ECO:0000259" key="2">
    <source>
        <dbReference type="Pfam" id="PF07786"/>
    </source>
</evidence>
<gene>
    <name evidence="3" type="ORF">FTUN_2338</name>
</gene>
<dbReference type="InterPro" id="IPR012429">
    <property type="entry name" value="HGSNAT_cat"/>
</dbReference>
<keyword evidence="1" id="KW-1133">Transmembrane helix</keyword>
<sequence>MSAPAPAPGPAPRITSVDQFRGFVVAGMVLVNFLGDFDRVRADAPVLLHHNTYFSFADTVMPAFHFAVGFALRLTYLRRRTRTGPGATWAHFAQRLVGLALIGVVLEAAEEKRADWADFHTRTFWDVLGPLLKSGFWNTLTIIAVTSLWVLPVVGAGARTRLAFLVAGSALHLVCCATFYFPFMEGQPSPLSGIWGGDRPRGLDGGPLGFLAWAVPQLVGTFAYDLLARTRPLHAFVALLVWGTLFSAAGYALSCVAMLYPPTDPPTRNEGGITVAASPVVLPFDRVPADPRALLADPPFVQPSAGDQRQLNYWLMTKRVVPLPFQLASTGYALLVFAAFVLVCDAGGCALGLFRTFGQNALAAYLTHEIVGRAVSNYAPHDAPWPWIAGSFVAYSLLTYAFVRQLERKNIFLRM</sequence>
<evidence type="ECO:0000256" key="1">
    <source>
        <dbReference type="SAM" id="Phobius"/>
    </source>
</evidence>
<feature type="transmembrane region" description="Helical" evidence="1">
    <location>
        <begin position="88"/>
        <end position="106"/>
    </location>
</feature>
<keyword evidence="1" id="KW-0472">Membrane</keyword>
<dbReference type="PANTHER" id="PTHR31061:SF24">
    <property type="entry name" value="LD22376P"/>
    <property type="match status" value="1"/>
</dbReference>
<protein>
    <recommendedName>
        <fullName evidence="2">Heparan-alpha-glucosaminide N-acetyltransferase catalytic domain-containing protein</fullName>
    </recommendedName>
</protein>
<feature type="transmembrane region" description="Helical" evidence="1">
    <location>
        <begin position="53"/>
        <end position="76"/>
    </location>
</feature>